<name>A0A126ZYG7_9MICC</name>
<evidence type="ECO:0000313" key="2">
    <source>
        <dbReference type="EMBL" id="AMM31987.1"/>
    </source>
</evidence>
<reference evidence="2 3" key="1">
    <citation type="submission" date="2016-02" db="EMBL/GenBank/DDBJ databases">
        <title>Complete genome of Sinomonas atrocyanea KCTC 3377.</title>
        <authorList>
            <person name="Kim K.M."/>
        </authorList>
    </citation>
    <scope>NUCLEOTIDE SEQUENCE [LARGE SCALE GENOMIC DNA]</scope>
    <source>
        <strain evidence="2 3">KCTC 3377</strain>
    </source>
</reference>
<feature type="region of interest" description="Disordered" evidence="1">
    <location>
        <begin position="1"/>
        <end position="29"/>
    </location>
</feature>
<protein>
    <submittedName>
        <fullName evidence="2">Uncharacterized protein</fullName>
    </submittedName>
</protein>
<evidence type="ECO:0000256" key="1">
    <source>
        <dbReference type="SAM" id="MobiDB-lite"/>
    </source>
</evidence>
<dbReference type="KEGG" id="satk:SA2016_1307"/>
<dbReference type="EMBL" id="CP014518">
    <property type="protein sequence ID" value="AMM31987.1"/>
    <property type="molecule type" value="Genomic_DNA"/>
</dbReference>
<evidence type="ECO:0000313" key="3">
    <source>
        <dbReference type="Proteomes" id="UP000070134"/>
    </source>
</evidence>
<organism evidence="2 3">
    <name type="scientific">Sinomonas atrocyanea</name>
    <dbReference type="NCBI Taxonomy" id="37927"/>
    <lineage>
        <taxon>Bacteria</taxon>
        <taxon>Bacillati</taxon>
        <taxon>Actinomycetota</taxon>
        <taxon>Actinomycetes</taxon>
        <taxon>Micrococcales</taxon>
        <taxon>Micrococcaceae</taxon>
        <taxon>Sinomonas</taxon>
    </lineage>
</organism>
<sequence>MPKATTEIAKVRRRPRVSPRVPKTNPPRIEAKPCTVATVIRAIVETCRLPEMYTSG</sequence>
<proteinExistence type="predicted"/>
<keyword evidence="3" id="KW-1185">Reference proteome</keyword>
<dbReference type="AlphaFoldDB" id="A0A126ZYG7"/>
<gene>
    <name evidence="2" type="ORF">SA2016_1307</name>
</gene>
<accession>A0A126ZYG7</accession>
<dbReference type="Proteomes" id="UP000070134">
    <property type="component" value="Chromosome"/>
</dbReference>